<dbReference type="EMBL" id="VDEP01000507">
    <property type="protein sequence ID" value="KAA1067296.1"/>
    <property type="molecule type" value="Genomic_DNA"/>
</dbReference>
<dbReference type="Proteomes" id="UP000324748">
    <property type="component" value="Unassembled WGS sequence"/>
</dbReference>
<dbReference type="InterPro" id="IPR013761">
    <property type="entry name" value="SAM/pointed_sf"/>
</dbReference>
<dbReference type="EMBL" id="VSWC01000170">
    <property type="protein sequence ID" value="KAA1071472.1"/>
    <property type="molecule type" value="Genomic_DNA"/>
</dbReference>
<organism evidence="1 4">
    <name type="scientific">Puccinia graminis f. sp. tritici</name>
    <dbReference type="NCBI Taxonomy" id="56615"/>
    <lineage>
        <taxon>Eukaryota</taxon>
        <taxon>Fungi</taxon>
        <taxon>Dikarya</taxon>
        <taxon>Basidiomycota</taxon>
        <taxon>Pucciniomycotina</taxon>
        <taxon>Pucciniomycetes</taxon>
        <taxon>Pucciniales</taxon>
        <taxon>Pucciniaceae</taxon>
        <taxon>Puccinia</taxon>
    </lineage>
</organism>
<dbReference type="OrthoDB" id="2496866at2759"/>
<evidence type="ECO:0000313" key="1">
    <source>
        <dbReference type="EMBL" id="KAA1067296.1"/>
    </source>
</evidence>
<evidence type="ECO:0000313" key="3">
    <source>
        <dbReference type="Proteomes" id="UP000324748"/>
    </source>
</evidence>
<evidence type="ECO:0000313" key="4">
    <source>
        <dbReference type="Proteomes" id="UP000325313"/>
    </source>
</evidence>
<name>A0A5B0LTB7_PUCGR</name>
<keyword evidence="3" id="KW-1185">Reference proteome</keyword>
<proteinExistence type="predicted"/>
<reference evidence="3 4" key="1">
    <citation type="submission" date="2019-05" db="EMBL/GenBank/DDBJ databases">
        <title>Emergence of the Ug99 lineage of the wheat stem rust pathogen through somatic hybridization.</title>
        <authorList>
            <person name="Li F."/>
            <person name="Upadhyaya N.M."/>
            <person name="Sperschneider J."/>
            <person name="Matny O."/>
            <person name="Nguyen-Phuc H."/>
            <person name="Mago R."/>
            <person name="Raley C."/>
            <person name="Miller M.E."/>
            <person name="Silverstein K.A.T."/>
            <person name="Henningsen E."/>
            <person name="Hirsch C.D."/>
            <person name="Visser B."/>
            <person name="Pretorius Z.A."/>
            <person name="Steffenson B.J."/>
            <person name="Schwessinger B."/>
            <person name="Dodds P.N."/>
            <person name="Figueroa M."/>
        </authorList>
    </citation>
    <scope>NUCLEOTIDE SEQUENCE [LARGE SCALE GENOMIC DNA]</scope>
    <source>
        <strain evidence="2">21-0</strain>
        <strain evidence="1 4">Ug99</strain>
    </source>
</reference>
<dbReference type="AlphaFoldDB" id="A0A5B0LTB7"/>
<gene>
    <name evidence="2" type="ORF">PGT21_009055</name>
    <name evidence="1" type="ORF">PGTUg99_031629</name>
</gene>
<sequence>METYLNIAMIPDNDHRTRERLIDQGITHWSFFRMSNEDDLKQLGFPPGVARLLWEGVPRLQEYCDGIENNRRIVSPTPIPGPSK</sequence>
<evidence type="ECO:0000313" key="2">
    <source>
        <dbReference type="EMBL" id="KAA1071472.1"/>
    </source>
</evidence>
<comment type="caution">
    <text evidence="1">The sequence shown here is derived from an EMBL/GenBank/DDBJ whole genome shotgun (WGS) entry which is preliminary data.</text>
</comment>
<dbReference type="Proteomes" id="UP000325313">
    <property type="component" value="Unassembled WGS sequence"/>
</dbReference>
<dbReference type="SUPFAM" id="SSF47769">
    <property type="entry name" value="SAM/Pointed domain"/>
    <property type="match status" value="1"/>
</dbReference>
<protein>
    <submittedName>
        <fullName evidence="1">Uncharacterized protein</fullName>
    </submittedName>
</protein>
<accession>A0A5B0LTB7</accession>